<evidence type="ECO:0000256" key="1">
    <source>
        <dbReference type="SAM" id="MobiDB-lite"/>
    </source>
</evidence>
<protein>
    <submittedName>
        <fullName evidence="2">Uncharacterized protein</fullName>
    </submittedName>
</protein>
<dbReference type="Proteomes" id="UP001152795">
    <property type="component" value="Unassembled WGS sequence"/>
</dbReference>
<dbReference type="AlphaFoldDB" id="A0A6S7LCN9"/>
<evidence type="ECO:0000313" key="2">
    <source>
        <dbReference type="EMBL" id="CAB4030269.1"/>
    </source>
</evidence>
<keyword evidence="3" id="KW-1185">Reference proteome</keyword>
<dbReference type="OrthoDB" id="8036689at2759"/>
<gene>
    <name evidence="2" type="ORF">PACLA_8A049132</name>
</gene>
<proteinExistence type="predicted"/>
<accession>A0A6S7LCN9</accession>
<name>A0A6S7LCN9_PARCT</name>
<organism evidence="2 3">
    <name type="scientific">Paramuricea clavata</name>
    <name type="common">Red gorgonian</name>
    <name type="synonym">Violescent sea-whip</name>
    <dbReference type="NCBI Taxonomy" id="317549"/>
    <lineage>
        <taxon>Eukaryota</taxon>
        <taxon>Metazoa</taxon>
        <taxon>Cnidaria</taxon>
        <taxon>Anthozoa</taxon>
        <taxon>Octocorallia</taxon>
        <taxon>Malacalcyonacea</taxon>
        <taxon>Plexauridae</taxon>
        <taxon>Paramuricea</taxon>
    </lineage>
</organism>
<feature type="region of interest" description="Disordered" evidence="1">
    <location>
        <begin position="159"/>
        <end position="226"/>
    </location>
</feature>
<comment type="caution">
    <text evidence="2">The sequence shown here is derived from an EMBL/GenBank/DDBJ whole genome shotgun (WGS) entry which is preliminary data.</text>
</comment>
<feature type="region of interest" description="Disordered" evidence="1">
    <location>
        <begin position="81"/>
        <end position="101"/>
    </location>
</feature>
<feature type="compositionally biased region" description="Polar residues" evidence="1">
    <location>
        <begin position="81"/>
        <end position="94"/>
    </location>
</feature>
<dbReference type="EMBL" id="CACRXK020016746">
    <property type="protein sequence ID" value="CAB4030269.1"/>
    <property type="molecule type" value="Genomic_DNA"/>
</dbReference>
<reference evidence="2" key="1">
    <citation type="submission" date="2020-04" db="EMBL/GenBank/DDBJ databases">
        <authorList>
            <person name="Alioto T."/>
            <person name="Alioto T."/>
            <person name="Gomez Garrido J."/>
        </authorList>
    </citation>
    <scope>NUCLEOTIDE SEQUENCE</scope>
    <source>
        <strain evidence="2">A484AB</strain>
    </source>
</reference>
<feature type="compositionally biased region" description="Polar residues" evidence="1">
    <location>
        <begin position="197"/>
        <end position="206"/>
    </location>
</feature>
<sequence length="261" mass="30545">MRAIVTVDDCRRTVEEQKIIEKESLDDIGEWNIEINAKLAEADNEVKRMKEWLESRQHDQETREHKEQIKHETRMKFQTELQMAKSKQNWQEPQDPNHPEIEWRYVPTHDNPADLASRGGTVTTPLWWTGPECYKTTTVGQPTQLQKLQQIQRLRPKSLKRSLVCRTSRRDEDGQLQRPSRKTRPTMRPPNKIAGSASFQEQQPSQHPLLVNFQKTEPPEKQPSKSCELILQGQYGIEELRSERERPIGSFSLAVCRERST</sequence>
<evidence type="ECO:0000313" key="3">
    <source>
        <dbReference type="Proteomes" id="UP001152795"/>
    </source>
</evidence>